<dbReference type="InterPro" id="IPR008984">
    <property type="entry name" value="SMAD_FHA_dom_sf"/>
</dbReference>
<dbReference type="Pfam" id="PF00498">
    <property type="entry name" value="FHA"/>
    <property type="match status" value="1"/>
</dbReference>
<keyword evidence="4" id="KW-1185">Reference proteome</keyword>
<feature type="transmembrane region" description="Helical" evidence="1">
    <location>
        <begin position="256"/>
        <end position="277"/>
    </location>
</feature>
<dbReference type="InterPro" id="IPR000253">
    <property type="entry name" value="FHA_dom"/>
</dbReference>
<dbReference type="RefSeq" id="WP_094287309.1">
    <property type="nucleotide sequence ID" value="NZ_NOIG01000004.1"/>
</dbReference>
<dbReference type="CDD" id="cd00060">
    <property type="entry name" value="FHA"/>
    <property type="match status" value="1"/>
</dbReference>
<feature type="transmembrane region" description="Helical" evidence="1">
    <location>
        <begin position="202"/>
        <end position="222"/>
    </location>
</feature>
<gene>
    <name evidence="3" type="ORF">CBY09_05745</name>
</gene>
<dbReference type="OrthoDB" id="5762105at2"/>
<dbReference type="SUPFAM" id="SSF49879">
    <property type="entry name" value="SMAD/FHA domain"/>
    <property type="match status" value="1"/>
</dbReference>
<dbReference type="EMBL" id="NOIG01000004">
    <property type="protein sequence ID" value="OYD51325.1"/>
    <property type="molecule type" value="Genomic_DNA"/>
</dbReference>
<proteinExistence type="predicted"/>
<accession>A0A235ESB6</accession>
<name>A0A235ESB6_9BURK</name>
<comment type="caution">
    <text evidence="3">The sequence shown here is derived from an EMBL/GenBank/DDBJ whole genome shotgun (WGS) entry which is preliminary data.</text>
</comment>
<dbReference type="AlphaFoldDB" id="A0A235ESB6"/>
<evidence type="ECO:0000256" key="1">
    <source>
        <dbReference type="SAM" id="Phobius"/>
    </source>
</evidence>
<feature type="transmembrane region" description="Helical" evidence="1">
    <location>
        <begin position="228"/>
        <end position="249"/>
    </location>
</feature>
<reference evidence="3 4" key="1">
    <citation type="submission" date="2017-07" db="EMBL/GenBank/DDBJ databases">
        <title>Acidovorax KNDSW TSA 6 genome sequence and assembly.</title>
        <authorList>
            <person name="Mayilraj S."/>
        </authorList>
    </citation>
    <scope>NUCLEOTIDE SEQUENCE [LARGE SCALE GENOMIC DNA]</scope>
    <source>
        <strain evidence="3 4">KNDSW-TSA6</strain>
    </source>
</reference>
<evidence type="ECO:0000259" key="2">
    <source>
        <dbReference type="PROSITE" id="PS50006"/>
    </source>
</evidence>
<dbReference type="SMART" id="SM00240">
    <property type="entry name" value="FHA"/>
    <property type="match status" value="1"/>
</dbReference>
<dbReference type="PROSITE" id="PS50006">
    <property type="entry name" value="FHA_DOMAIN"/>
    <property type="match status" value="1"/>
</dbReference>
<dbReference type="Gene3D" id="2.60.200.20">
    <property type="match status" value="1"/>
</dbReference>
<keyword evidence="1" id="KW-0472">Membrane</keyword>
<keyword evidence="1" id="KW-1133">Transmembrane helix</keyword>
<evidence type="ECO:0000313" key="4">
    <source>
        <dbReference type="Proteomes" id="UP000215441"/>
    </source>
</evidence>
<keyword evidence="1" id="KW-0812">Transmembrane</keyword>
<feature type="domain" description="FHA" evidence="2">
    <location>
        <begin position="33"/>
        <end position="85"/>
    </location>
</feature>
<protein>
    <recommendedName>
        <fullName evidence="2">FHA domain-containing protein</fullName>
    </recommendedName>
</protein>
<feature type="transmembrane region" description="Helical" evidence="1">
    <location>
        <begin position="161"/>
        <end position="181"/>
    </location>
</feature>
<evidence type="ECO:0000313" key="3">
    <source>
        <dbReference type="EMBL" id="OYD51325.1"/>
    </source>
</evidence>
<sequence length="332" mass="36685">MSTMPTTTTLGLIEAHDRHGALLARAPITRWPVTVGRALDCDLVLDDPFVAPRHLRIDRTVDEHRTVQVEVLETRNGARLQRKRHAQGERFDWPGGTPIDLGHTHITLRLADAPIADEQALPEFPWRTVGTTAALVVLVGAAAMASSWLESRDSSQYLKSLPSVLLMLLLVMSAWSGLWAVANKMFAGRLQFWRHVRIACTVYLASEALRLVANLAAFSFSLEALSQFASVLGVLVLAWALYAHLATVLPRRRVGLAWTVAAVVALGLPAWLGAQWLNRMRLTNEMYMSSLFPPSLRVAPAAPVDQLLQDAEALRAKLDRRLKDDGLADEDE</sequence>
<dbReference type="Proteomes" id="UP000215441">
    <property type="component" value="Unassembled WGS sequence"/>
</dbReference>
<organism evidence="3 4">
    <name type="scientific">Acidovorax kalamii</name>
    <dbReference type="NCBI Taxonomy" id="2004485"/>
    <lineage>
        <taxon>Bacteria</taxon>
        <taxon>Pseudomonadati</taxon>
        <taxon>Pseudomonadota</taxon>
        <taxon>Betaproteobacteria</taxon>
        <taxon>Burkholderiales</taxon>
        <taxon>Comamonadaceae</taxon>
        <taxon>Acidovorax</taxon>
    </lineage>
</organism>
<feature type="transmembrane region" description="Helical" evidence="1">
    <location>
        <begin position="129"/>
        <end position="149"/>
    </location>
</feature>